<organism evidence="6 7">
    <name type="scientific">Liquorilactobacillus vini DSM 20605</name>
    <dbReference type="NCBI Taxonomy" id="1133569"/>
    <lineage>
        <taxon>Bacteria</taxon>
        <taxon>Bacillati</taxon>
        <taxon>Bacillota</taxon>
        <taxon>Bacilli</taxon>
        <taxon>Lactobacillales</taxon>
        <taxon>Lactobacillaceae</taxon>
        <taxon>Liquorilactobacillus</taxon>
    </lineage>
</organism>
<dbReference type="PROSITE" id="PS51464">
    <property type="entry name" value="SIS"/>
    <property type="match status" value="1"/>
</dbReference>
<dbReference type="Gene3D" id="3.40.50.10490">
    <property type="entry name" value="Glucose-6-phosphate isomerase like protein, domain 1"/>
    <property type="match status" value="1"/>
</dbReference>
<gene>
    <name evidence="6" type="ORF">FD21_GL001183</name>
</gene>
<feature type="domain" description="SIS" evidence="5">
    <location>
        <begin position="105"/>
        <end position="243"/>
    </location>
</feature>
<dbReference type="AlphaFoldDB" id="A0A0R2CAU2"/>
<dbReference type="GO" id="GO:0097367">
    <property type="term" value="F:carbohydrate derivative binding"/>
    <property type="evidence" value="ECO:0007669"/>
    <property type="project" value="InterPro"/>
</dbReference>
<sequence>MIDLKDFTPTEILIYNYLVSHVNEVAKLSIRQLADTIHVSSASIMRCIKKMGFDSFYALKFELKQQSEKAKCQQFAKGFDTEIFTLNREFFNRPLLQQYSQEFKSFKQLAQEVNNIMFFGIGTSGILAQYGARQFSNFGINAVYNIDPFYPLSDRLKQNSQTIAFMLSVSGETSQNIDQAVRLKEKKFHVVSITDNSYCTLAKLSEINFAYNIQPEVIKDTLNVTTQIPVIYILESLARNFAS</sequence>
<dbReference type="SUPFAM" id="SSF46689">
    <property type="entry name" value="Homeodomain-like"/>
    <property type="match status" value="1"/>
</dbReference>
<dbReference type="Pfam" id="PF01380">
    <property type="entry name" value="SIS"/>
    <property type="match status" value="1"/>
</dbReference>
<reference evidence="6 7" key="1">
    <citation type="journal article" date="2015" name="Genome Announc.">
        <title>Expanding the biotechnology potential of lactobacilli through comparative genomics of 213 strains and associated genera.</title>
        <authorList>
            <person name="Sun Z."/>
            <person name="Harris H.M."/>
            <person name="McCann A."/>
            <person name="Guo C."/>
            <person name="Argimon S."/>
            <person name="Zhang W."/>
            <person name="Yang X."/>
            <person name="Jeffery I.B."/>
            <person name="Cooney J.C."/>
            <person name="Kagawa T.F."/>
            <person name="Liu W."/>
            <person name="Song Y."/>
            <person name="Salvetti E."/>
            <person name="Wrobel A."/>
            <person name="Rasinkangas P."/>
            <person name="Parkhill J."/>
            <person name="Rea M.C."/>
            <person name="O'Sullivan O."/>
            <person name="Ritari J."/>
            <person name="Douillard F.P."/>
            <person name="Paul Ross R."/>
            <person name="Yang R."/>
            <person name="Briner A.E."/>
            <person name="Felis G.E."/>
            <person name="de Vos W.M."/>
            <person name="Barrangou R."/>
            <person name="Klaenhammer T.R."/>
            <person name="Caufield P.W."/>
            <person name="Cui Y."/>
            <person name="Zhang H."/>
            <person name="O'Toole P.W."/>
        </authorList>
    </citation>
    <scope>NUCLEOTIDE SEQUENCE [LARGE SCALE GENOMIC DNA]</scope>
    <source>
        <strain evidence="6 7">DSM 20605</strain>
    </source>
</reference>
<dbReference type="PANTHER" id="PTHR30514:SF1">
    <property type="entry name" value="HTH-TYPE TRANSCRIPTIONAL REGULATOR HEXR-RELATED"/>
    <property type="match status" value="1"/>
</dbReference>
<dbReference type="PATRIC" id="fig|1133569.4.peg.1313"/>
<dbReference type="SUPFAM" id="SSF53697">
    <property type="entry name" value="SIS domain"/>
    <property type="match status" value="1"/>
</dbReference>
<protein>
    <submittedName>
        <fullName evidence="6">Transcriptional regulator</fullName>
    </submittedName>
</protein>
<keyword evidence="2" id="KW-0238">DNA-binding</keyword>
<evidence type="ECO:0000259" key="5">
    <source>
        <dbReference type="PROSITE" id="PS51464"/>
    </source>
</evidence>
<dbReference type="CDD" id="cd05013">
    <property type="entry name" value="SIS_RpiR"/>
    <property type="match status" value="1"/>
</dbReference>
<dbReference type="Pfam" id="PF01418">
    <property type="entry name" value="HTH_6"/>
    <property type="match status" value="1"/>
</dbReference>
<dbReference type="PANTHER" id="PTHR30514">
    <property type="entry name" value="GLUCOKINASE"/>
    <property type="match status" value="1"/>
</dbReference>
<proteinExistence type="predicted"/>
<dbReference type="GO" id="GO:1901135">
    <property type="term" value="P:carbohydrate derivative metabolic process"/>
    <property type="evidence" value="ECO:0007669"/>
    <property type="project" value="InterPro"/>
</dbReference>
<dbReference type="Proteomes" id="UP000051576">
    <property type="component" value="Unassembled WGS sequence"/>
</dbReference>
<dbReference type="GO" id="GO:0003700">
    <property type="term" value="F:DNA-binding transcription factor activity"/>
    <property type="evidence" value="ECO:0007669"/>
    <property type="project" value="InterPro"/>
</dbReference>
<keyword evidence="3" id="KW-0804">Transcription</keyword>
<dbReference type="OrthoDB" id="1648815at2"/>
<dbReference type="RefSeq" id="WP_010581542.1">
    <property type="nucleotide sequence ID" value="NZ_AHYZ01000210.1"/>
</dbReference>
<evidence type="ECO:0000256" key="1">
    <source>
        <dbReference type="ARBA" id="ARBA00023015"/>
    </source>
</evidence>
<dbReference type="GO" id="GO:0003677">
    <property type="term" value="F:DNA binding"/>
    <property type="evidence" value="ECO:0007669"/>
    <property type="project" value="UniProtKB-KW"/>
</dbReference>
<dbReference type="InterPro" id="IPR036388">
    <property type="entry name" value="WH-like_DNA-bd_sf"/>
</dbReference>
<evidence type="ECO:0000313" key="7">
    <source>
        <dbReference type="Proteomes" id="UP000051576"/>
    </source>
</evidence>
<accession>A0A0R2CAU2</accession>
<dbReference type="Gene3D" id="1.10.10.10">
    <property type="entry name" value="Winged helix-like DNA-binding domain superfamily/Winged helix DNA-binding domain"/>
    <property type="match status" value="1"/>
</dbReference>
<dbReference type="InterPro" id="IPR035472">
    <property type="entry name" value="RpiR-like_SIS"/>
</dbReference>
<dbReference type="eggNOG" id="COG1737">
    <property type="taxonomic scope" value="Bacteria"/>
</dbReference>
<name>A0A0R2CAU2_9LACO</name>
<comment type="caution">
    <text evidence="6">The sequence shown here is derived from an EMBL/GenBank/DDBJ whole genome shotgun (WGS) entry which is preliminary data.</text>
</comment>
<dbReference type="InterPro" id="IPR001347">
    <property type="entry name" value="SIS_dom"/>
</dbReference>
<dbReference type="InterPro" id="IPR000281">
    <property type="entry name" value="HTH_RpiR"/>
</dbReference>
<dbReference type="InterPro" id="IPR046348">
    <property type="entry name" value="SIS_dom_sf"/>
</dbReference>
<evidence type="ECO:0000256" key="3">
    <source>
        <dbReference type="ARBA" id="ARBA00023163"/>
    </source>
</evidence>
<dbReference type="EMBL" id="AYYX01000032">
    <property type="protein sequence ID" value="KRM88496.1"/>
    <property type="molecule type" value="Genomic_DNA"/>
</dbReference>
<dbReference type="PROSITE" id="PS51071">
    <property type="entry name" value="HTH_RPIR"/>
    <property type="match status" value="1"/>
</dbReference>
<evidence type="ECO:0000256" key="2">
    <source>
        <dbReference type="ARBA" id="ARBA00023125"/>
    </source>
</evidence>
<feature type="domain" description="HTH rpiR-type" evidence="4">
    <location>
        <begin position="1"/>
        <end position="70"/>
    </location>
</feature>
<dbReference type="STRING" id="1133569.FD21_GL001183"/>
<dbReference type="InterPro" id="IPR047640">
    <property type="entry name" value="RpiR-like"/>
</dbReference>
<keyword evidence="1" id="KW-0805">Transcription regulation</keyword>
<evidence type="ECO:0000313" key="6">
    <source>
        <dbReference type="EMBL" id="KRM88496.1"/>
    </source>
</evidence>
<evidence type="ECO:0000259" key="4">
    <source>
        <dbReference type="PROSITE" id="PS51071"/>
    </source>
</evidence>
<keyword evidence="7" id="KW-1185">Reference proteome</keyword>
<dbReference type="InterPro" id="IPR009057">
    <property type="entry name" value="Homeodomain-like_sf"/>
</dbReference>